<feature type="domain" description="Peptidoglycan binding-like" evidence="3">
    <location>
        <begin position="220"/>
        <end position="277"/>
    </location>
</feature>
<feature type="compositionally biased region" description="Low complexity" evidence="1">
    <location>
        <begin position="182"/>
        <end position="192"/>
    </location>
</feature>
<reference evidence="4 5" key="1">
    <citation type="submission" date="2024-10" db="EMBL/GenBank/DDBJ databases">
        <title>The Natural Products Discovery Center: Release of the First 8490 Sequenced Strains for Exploring Actinobacteria Biosynthetic Diversity.</title>
        <authorList>
            <person name="Kalkreuter E."/>
            <person name="Kautsar S.A."/>
            <person name="Yang D."/>
            <person name="Bader C.D."/>
            <person name="Teijaro C.N."/>
            <person name="Fluegel L."/>
            <person name="Davis C.M."/>
            <person name="Simpson J.R."/>
            <person name="Lauterbach L."/>
            <person name="Steele A.D."/>
            <person name="Gui C."/>
            <person name="Meng S."/>
            <person name="Li G."/>
            <person name="Viehrig K."/>
            <person name="Ye F."/>
            <person name="Su P."/>
            <person name="Kiefer A.F."/>
            <person name="Nichols A."/>
            <person name="Cepeda A.J."/>
            <person name="Yan W."/>
            <person name="Fan B."/>
            <person name="Jiang Y."/>
            <person name="Adhikari A."/>
            <person name="Zheng C.-J."/>
            <person name="Schuster L."/>
            <person name="Cowan T.M."/>
            <person name="Smanski M.J."/>
            <person name="Chevrette M.G."/>
            <person name="De Carvalho L.P.S."/>
            <person name="Shen B."/>
        </authorList>
    </citation>
    <scope>NUCLEOTIDE SEQUENCE [LARGE SCALE GENOMIC DNA]</scope>
    <source>
        <strain evidence="4 5">NPDC012605</strain>
    </source>
</reference>
<proteinExistence type="predicted"/>
<evidence type="ECO:0000256" key="1">
    <source>
        <dbReference type="SAM" id="MobiDB-lite"/>
    </source>
</evidence>
<dbReference type="RefSeq" id="WP_388307599.1">
    <property type="nucleotide sequence ID" value="NZ_JBIBDZ010000004.1"/>
</dbReference>
<keyword evidence="5" id="KW-1185">Reference proteome</keyword>
<dbReference type="Pfam" id="PF01471">
    <property type="entry name" value="PG_binding_1"/>
    <property type="match status" value="1"/>
</dbReference>
<dbReference type="InterPro" id="IPR036365">
    <property type="entry name" value="PGBD-like_sf"/>
</dbReference>
<keyword evidence="2" id="KW-0472">Membrane</keyword>
<dbReference type="SUPFAM" id="SSF47090">
    <property type="entry name" value="PGBD-like"/>
    <property type="match status" value="1"/>
</dbReference>
<comment type="caution">
    <text evidence="4">The sequence shown here is derived from an EMBL/GenBank/DDBJ whole genome shotgun (WGS) entry which is preliminary data.</text>
</comment>
<evidence type="ECO:0000313" key="5">
    <source>
        <dbReference type="Proteomes" id="UP001602370"/>
    </source>
</evidence>
<accession>A0ABW6XQR1</accession>
<evidence type="ECO:0000256" key="2">
    <source>
        <dbReference type="SAM" id="Phobius"/>
    </source>
</evidence>
<sequence length="282" mass="29446">MRNRAALTTAVTPVARESARPEHPFDRVFGKVAQPGRSGAGVRGQDVELFDATMRLPKVPAHAATPSPRSRRSRTAPTATHAWRSMSLPLMVAGALSAGLAGALTVWLSTDPEPAPRSLPSLSLPLPGLATAATPSATPSADTLAPARTRPSAEQSARVRAARATPPPAPISPTPSTPPSRIPAATPSAVPSTTPPPPPSSHRPHQPSRPTSRDLALGSTGPEVADLQRRLQQLYLYLGSADGVFTESVGEALSRFQVARNIPEEPGVYGPLTRAALRAETD</sequence>
<keyword evidence="2" id="KW-0812">Transmembrane</keyword>
<name>A0ABW6XQR1_9ACTN</name>
<feature type="compositionally biased region" description="Pro residues" evidence="1">
    <location>
        <begin position="165"/>
        <end position="181"/>
    </location>
</feature>
<dbReference type="Proteomes" id="UP001602370">
    <property type="component" value="Unassembled WGS sequence"/>
</dbReference>
<dbReference type="InterPro" id="IPR036366">
    <property type="entry name" value="PGBDSf"/>
</dbReference>
<feature type="region of interest" description="Disordered" evidence="1">
    <location>
        <begin position="58"/>
        <end position="80"/>
    </location>
</feature>
<gene>
    <name evidence="4" type="ORF">ACFY8C_16115</name>
</gene>
<feature type="region of interest" description="Disordered" evidence="1">
    <location>
        <begin position="130"/>
        <end position="220"/>
    </location>
</feature>
<feature type="transmembrane region" description="Helical" evidence="2">
    <location>
        <begin position="88"/>
        <end position="108"/>
    </location>
</feature>
<evidence type="ECO:0000313" key="4">
    <source>
        <dbReference type="EMBL" id="MFF5919846.1"/>
    </source>
</evidence>
<organism evidence="4 5">
    <name type="scientific">Streptomyces flavochromogenes</name>
    <dbReference type="NCBI Taxonomy" id="68199"/>
    <lineage>
        <taxon>Bacteria</taxon>
        <taxon>Bacillati</taxon>
        <taxon>Actinomycetota</taxon>
        <taxon>Actinomycetes</taxon>
        <taxon>Kitasatosporales</taxon>
        <taxon>Streptomycetaceae</taxon>
        <taxon>Streptomyces</taxon>
    </lineage>
</organism>
<keyword evidence="2" id="KW-1133">Transmembrane helix</keyword>
<feature type="region of interest" description="Disordered" evidence="1">
    <location>
        <begin position="1"/>
        <end position="22"/>
    </location>
</feature>
<protein>
    <submittedName>
        <fullName evidence="4">Peptidoglycan-binding protein</fullName>
    </submittedName>
</protein>
<dbReference type="Gene3D" id="1.10.101.10">
    <property type="entry name" value="PGBD-like superfamily/PGBD"/>
    <property type="match status" value="1"/>
</dbReference>
<dbReference type="EMBL" id="JBIBDZ010000004">
    <property type="protein sequence ID" value="MFF5919846.1"/>
    <property type="molecule type" value="Genomic_DNA"/>
</dbReference>
<evidence type="ECO:0000259" key="3">
    <source>
        <dbReference type="Pfam" id="PF01471"/>
    </source>
</evidence>
<dbReference type="InterPro" id="IPR002477">
    <property type="entry name" value="Peptidoglycan-bd-like"/>
</dbReference>
<feature type="compositionally biased region" description="Low complexity" evidence="1">
    <location>
        <begin position="130"/>
        <end position="147"/>
    </location>
</feature>